<dbReference type="AlphaFoldDB" id="A0A6G0X1A5"/>
<name>A0A6G0X1A5_9STRA</name>
<comment type="caution">
    <text evidence="1">The sequence shown here is derived from an EMBL/GenBank/DDBJ whole genome shotgun (WGS) entry which is preliminary data.</text>
</comment>
<dbReference type="Proteomes" id="UP000481153">
    <property type="component" value="Unassembled WGS sequence"/>
</dbReference>
<evidence type="ECO:0000313" key="2">
    <source>
        <dbReference type="Proteomes" id="UP000481153"/>
    </source>
</evidence>
<protein>
    <submittedName>
        <fullName evidence="1">Uncharacterized protein</fullName>
    </submittedName>
</protein>
<sequence length="302" mass="34412">MRIFKAVDDIADELVEISIGKYSYVLKMEKCEPRDQACGVSRSPCDCRSVSFDGVFLAKVQESTRSHDALVSMLQTYMRTCIDAFPQWHDVLHCLDKSFSNSNVAIAYERMQPRLFIEATLDSSAVVTMHIDWNAKIQAMQIADNRDNDKSDHVELDTSTFTSIYDAIHCLETQRQRRATFVKELRNHIFVVEYDAIHYHSLVVAIAHDDPSTCWIDIVHINLLPAWGIEPTESLATMLPQPSLIRASLIATTGHHTLPISETAASELRKLHGNWDELPMRFKEWLVGVLQERAKGRINLSR</sequence>
<evidence type="ECO:0000313" key="1">
    <source>
        <dbReference type="EMBL" id="KAF0733625.1"/>
    </source>
</evidence>
<accession>A0A6G0X1A5</accession>
<keyword evidence="2" id="KW-1185">Reference proteome</keyword>
<organism evidence="1 2">
    <name type="scientific">Aphanomyces euteiches</name>
    <dbReference type="NCBI Taxonomy" id="100861"/>
    <lineage>
        <taxon>Eukaryota</taxon>
        <taxon>Sar</taxon>
        <taxon>Stramenopiles</taxon>
        <taxon>Oomycota</taxon>
        <taxon>Saprolegniomycetes</taxon>
        <taxon>Saprolegniales</taxon>
        <taxon>Verrucalvaceae</taxon>
        <taxon>Aphanomyces</taxon>
    </lineage>
</organism>
<gene>
    <name evidence="1" type="ORF">Ae201684_009557</name>
</gene>
<dbReference type="VEuPathDB" id="FungiDB:AeMF1_009865"/>
<reference evidence="1 2" key="1">
    <citation type="submission" date="2019-07" db="EMBL/GenBank/DDBJ databases">
        <title>Genomics analysis of Aphanomyces spp. identifies a new class of oomycete effector associated with host adaptation.</title>
        <authorList>
            <person name="Gaulin E."/>
        </authorList>
    </citation>
    <scope>NUCLEOTIDE SEQUENCE [LARGE SCALE GENOMIC DNA]</scope>
    <source>
        <strain evidence="1 2">ATCC 201684</strain>
    </source>
</reference>
<dbReference type="EMBL" id="VJMJ01000121">
    <property type="protein sequence ID" value="KAF0733625.1"/>
    <property type="molecule type" value="Genomic_DNA"/>
</dbReference>
<proteinExistence type="predicted"/>